<feature type="compositionally biased region" description="Polar residues" evidence="1">
    <location>
        <begin position="167"/>
        <end position="177"/>
    </location>
</feature>
<reference evidence="2" key="1">
    <citation type="submission" date="2022-08" db="EMBL/GenBank/DDBJ databases">
        <authorList>
            <person name="Marques A."/>
        </authorList>
    </citation>
    <scope>NUCLEOTIDE SEQUENCE</scope>
    <source>
        <strain evidence="2">RhyPub2mFocal</strain>
        <tissue evidence="2">Leaves</tissue>
    </source>
</reference>
<dbReference type="Proteomes" id="UP001140206">
    <property type="component" value="Chromosome 2"/>
</dbReference>
<accession>A0AAV8F7G4</accession>
<gene>
    <name evidence="2" type="ORF">LUZ62_037989</name>
</gene>
<dbReference type="PANTHER" id="PTHR36034:SF2">
    <property type="entry name" value="EXPRESSED PROTEIN"/>
    <property type="match status" value="1"/>
</dbReference>
<sequence length="793" mass="85676">MNFLYRSQAATPSPSPEVPVVAVPESDKEKAMTMTMGMGMGPPAPATLEGLIAAEDPFPGRDSDGDNGNSHSDDSESESNESRGRTSTSTSTKNDFPFPDGKHADVSPPDGCITIPRKELELPDDWNQLSDLAHLHSLDRSFLFPGEQLHILVCLSASALNSQSLSPFQPTTSHSLSNPLPLHHTNLPTPTQNGHASTQLDGVQNEETNAQVLSQPDNQKKQADNILQRFRNSSFFARIAQSDDPLWSRKKRAPQGETSYNAVSDKGFFDSTTAGGVARDAAKCFLLSNGDIVVLLRVNVGITNSIPDPILEVLQFEKCQWAKDTGIHSSDPYPIPDPCHELLTWLHPLDRTLAPPRSISPPVNPPAMTHKPSFSSSSTSQIFSFSNFRSYSMPTMPPVTAAPPPPSVNNMEEFDNVSLDRSSKGAESGEGKLSFRGVMLETERYSVRAGLEGVYLPGKRWRKRVEIVQPVEVHSFAAKCTTENLLCVQVKNVAPEHLSDIIIYVDALTIVFEETSKNGTGAGTCKPLSLPIASIEAGDGHCLPNIALRRGEEHSFILKPATTLHRDTKGGYETNSSLLNSRPGSSSSNLPLKSRVSEPKSSSSSSDRYAILVSYRCNYSESKLFFKQATSWRPSVARDVVISVSSEPYNQVVRQSMRVPQLPVQVLTLEATNHTPEDLTLTVLAPEPSASSPSVVPLNSAPTAPAGSSFSTESTMEGNGIASCSHLWLQSAVPLGSVPAQSSATVKLELLPLTDGIITLNTLQVTIKEKGVTYVPEHSLEIYATSSISTGIS</sequence>
<feature type="region of interest" description="Disordered" evidence="1">
    <location>
        <begin position="567"/>
        <end position="604"/>
    </location>
</feature>
<name>A0AAV8F7G4_9POAL</name>
<evidence type="ECO:0000313" key="2">
    <source>
        <dbReference type="EMBL" id="KAJ4786743.1"/>
    </source>
</evidence>
<feature type="compositionally biased region" description="Low complexity" evidence="1">
    <location>
        <begin position="178"/>
        <end position="191"/>
    </location>
</feature>
<feature type="region of interest" description="Disordered" evidence="1">
    <location>
        <begin position="692"/>
        <end position="714"/>
    </location>
</feature>
<feature type="compositionally biased region" description="Low complexity" evidence="1">
    <location>
        <begin position="575"/>
        <end position="592"/>
    </location>
</feature>
<keyword evidence="3" id="KW-1185">Reference proteome</keyword>
<evidence type="ECO:0000313" key="3">
    <source>
        <dbReference type="Proteomes" id="UP001140206"/>
    </source>
</evidence>
<protein>
    <submittedName>
        <fullName evidence="2">Heat-inducible transcription repressor</fullName>
    </submittedName>
</protein>
<dbReference type="EMBL" id="JAMFTS010000002">
    <property type="protein sequence ID" value="KAJ4786743.1"/>
    <property type="molecule type" value="Genomic_DNA"/>
</dbReference>
<feature type="region of interest" description="Disordered" evidence="1">
    <location>
        <begin position="1"/>
        <end position="112"/>
    </location>
</feature>
<dbReference type="AlphaFoldDB" id="A0AAV8F7G4"/>
<organism evidence="2 3">
    <name type="scientific">Rhynchospora pubera</name>
    <dbReference type="NCBI Taxonomy" id="906938"/>
    <lineage>
        <taxon>Eukaryota</taxon>
        <taxon>Viridiplantae</taxon>
        <taxon>Streptophyta</taxon>
        <taxon>Embryophyta</taxon>
        <taxon>Tracheophyta</taxon>
        <taxon>Spermatophyta</taxon>
        <taxon>Magnoliopsida</taxon>
        <taxon>Liliopsida</taxon>
        <taxon>Poales</taxon>
        <taxon>Cyperaceae</taxon>
        <taxon>Cyperoideae</taxon>
        <taxon>Rhynchosporeae</taxon>
        <taxon>Rhynchospora</taxon>
    </lineage>
</organism>
<dbReference type="PANTHER" id="PTHR36034">
    <property type="entry name" value="EXPRESSED PROTEIN"/>
    <property type="match status" value="1"/>
</dbReference>
<evidence type="ECO:0000256" key="1">
    <source>
        <dbReference type="SAM" id="MobiDB-lite"/>
    </source>
</evidence>
<feature type="region of interest" description="Disordered" evidence="1">
    <location>
        <begin position="164"/>
        <end position="199"/>
    </location>
</feature>
<comment type="caution">
    <text evidence="2">The sequence shown here is derived from an EMBL/GenBank/DDBJ whole genome shotgun (WGS) entry which is preliminary data.</text>
</comment>
<feature type="compositionally biased region" description="Low complexity" evidence="1">
    <location>
        <begin position="692"/>
        <end position="702"/>
    </location>
</feature>
<proteinExistence type="predicted"/>